<keyword evidence="4" id="KW-1185">Reference proteome</keyword>
<evidence type="ECO:0000313" key="4">
    <source>
        <dbReference type="Proteomes" id="UP001597119"/>
    </source>
</evidence>
<name>A0ABD6C9Z1_9EURY</name>
<dbReference type="InterPro" id="IPR002586">
    <property type="entry name" value="CobQ/CobB/MinD/ParA_Nub-bd_dom"/>
</dbReference>
<dbReference type="RefSeq" id="WP_247380045.1">
    <property type="nucleotide sequence ID" value="NZ_JALLGV010000007.1"/>
</dbReference>
<proteinExistence type="predicted"/>
<accession>A0ABD6C9Z1</accession>
<dbReference type="PANTHER" id="PTHR43384:SF10">
    <property type="entry name" value="ATPASE INVOLVED IN CHROMOSOME PARTITIONING, PARA_MIND FAMILY"/>
    <property type="match status" value="1"/>
</dbReference>
<feature type="compositionally biased region" description="Acidic residues" evidence="1">
    <location>
        <begin position="282"/>
        <end position="293"/>
    </location>
</feature>
<reference evidence="3 4" key="1">
    <citation type="journal article" date="2019" name="Int. J. Syst. Evol. Microbiol.">
        <title>The Global Catalogue of Microorganisms (GCM) 10K type strain sequencing project: providing services to taxonomists for standard genome sequencing and annotation.</title>
        <authorList>
            <consortium name="The Broad Institute Genomics Platform"/>
            <consortium name="The Broad Institute Genome Sequencing Center for Infectious Disease"/>
            <person name="Wu L."/>
            <person name="Ma J."/>
        </authorList>
    </citation>
    <scope>NUCLEOTIDE SEQUENCE [LARGE SCALE GENOMIC DNA]</scope>
    <source>
        <strain evidence="3 4">CGMCC 1.12125</strain>
    </source>
</reference>
<feature type="domain" description="CobQ/CobB/MinD/ParA nucleotide binding" evidence="2">
    <location>
        <begin position="7"/>
        <end position="200"/>
    </location>
</feature>
<evidence type="ECO:0000259" key="2">
    <source>
        <dbReference type="Pfam" id="PF01656"/>
    </source>
</evidence>
<protein>
    <submittedName>
        <fullName evidence="3">MinD/ParA family protein</fullName>
    </submittedName>
</protein>
<evidence type="ECO:0000256" key="1">
    <source>
        <dbReference type="SAM" id="MobiDB-lite"/>
    </source>
</evidence>
<dbReference type="PANTHER" id="PTHR43384">
    <property type="entry name" value="SEPTUM SITE-DETERMINING PROTEIN MIND HOMOLOG, CHLOROPLASTIC-RELATED"/>
    <property type="match status" value="1"/>
</dbReference>
<dbReference type="InterPro" id="IPR027417">
    <property type="entry name" value="P-loop_NTPase"/>
</dbReference>
<organism evidence="3 4">
    <name type="scientific">Halorientalis brevis</name>
    <dbReference type="NCBI Taxonomy" id="1126241"/>
    <lineage>
        <taxon>Archaea</taxon>
        <taxon>Methanobacteriati</taxon>
        <taxon>Methanobacteriota</taxon>
        <taxon>Stenosarchaea group</taxon>
        <taxon>Halobacteria</taxon>
        <taxon>Halobacteriales</taxon>
        <taxon>Haloarculaceae</taxon>
        <taxon>Halorientalis</taxon>
    </lineage>
</organism>
<comment type="caution">
    <text evidence="3">The sequence shown here is derived from an EMBL/GenBank/DDBJ whole genome shotgun (WGS) entry which is preliminary data.</text>
</comment>
<feature type="compositionally biased region" description="Acidic residues" evidence="1">
    <location>
        <begin position="254"/>
        <end position="264"/>
    </location>
</feature>
<gene>
    <name evidence="3" type="ORF">ACFR9U_04935</name>
</gene>
<evidence type="ECO:0000313" key="3">
    <source>
        <dbReference type="EMBL" id="MFD1586315.1"/>
    </source>
</evidence>
<dbReference type="AlphaFoldDB" id="A0ABD6C9Z1"/>
<dbReference type="Pfam" id="PF01656">
    <property type="entry name" value="CbiA"/>
    <property type="match status" value="1"/>
</dbReference>
<feature type="region of interest" description="Disordered" evidence="1">
    <location>
        <begin position="233"/>
        <end position="299"/>
    </location>
</feature>
<dbReference type="Proteomes" id="UP001597119">
    <property type="component" value="Unassembled WGS sequence"/>
</dbReference>
<feature type="compositionally biased region" description="Low complexity" evidence="1">
    <location>
        <begin position="244"/>
        <end position="253"/>
    </location>
</feature>
<sequence>MTGYVFTVAGGKGGVGKTTTAINVAVALQDAGHDVVVVDADLGMANLGAMLDIEHSPSLHQVLAGKAAVSDAITEGPGGVTVVPGERNLEAFADADPAKLRKVVKALSTAYEIVLIDTGAGLSHETTVPLGLADGVLLITTADDVAIGDTIKTAQLAERIEGDVVGAVLTRANDDTNVSQVADKLDLEMLAVVPEDQDATKDEPLLINHSDSYAAEAYRRLASTLEEIYEVNTEGGATTEQEFEPSSPSGDASDAADSDADAESAESGGSETGIGPGNEASPESDDDDEDEDGVFGLFN</sequence>
<dbReference type="Gene3D" id="3.40.50.300">
    <property type="entry name" value="P-loop containing nucleotide triphosphate hydrolases"/>
    <property type="match status" value="1"/>
</dbReference>
<dbReference type="SUPFAM" id="SSF52540">
    <property type="entry name" value="P-loop containing nucleoside triphosphate hydrolases"/>
    <property type="match status" value="1"/>
</dbReference>
<dbReference type="InterPro" id="IPR050625">
    <property type="entry name" value="ParA/MinD_ATPase"/>
</dbReference>
<dbReference type="EMBL" id="JBHUDJ010000002">
    <property type="protein sequence ID" value="MFD1586315.1"/>
    <property type="molecule type" value="Genomic_DNA"/>
</dbReference>